<evidence type="ECO:0000259" key="1">
    <source>
        <dbReference type="SMART" id="SM00474"/>
    </source>
</evidence>
<dbReference type="GO" id="GO:0003676">
    <property type="term" value="F:nucleic acid binding"/>
    <property type="evidence" value="ECO:0007669"/>
    <property type="project" value="InterPro"/>
</dbReference>
<dbReference type="SUPFAM" id="SSF53098">
    <property type="entry name" value="Ribonuclease H-like"/>
    <property type="match status" value="1"/>
</dbReference>
<gene>
    <name evidence="2" type="ORF">METZ01_LOCUS383406</name>
</gene>
<dbReference type="SMART" id="SM00474">
    <property type="entry name" value="35EXOc"/>
    <property type="match status" value="1"/>
</dbReference>
<dbReference type="Gene3D" id="3.30.420.10">
    <property type="entry name" value="Ribonuclease H-like superfamily/Ribonuclease H"/>
    <property type="match status" value="1"/>
</dbReference>
<dbReference type="EMBL" id="UINC01142298">
    <property type="protein sequence ID" value="SVD30552.1"/>
    <property type="molecule type" value="Genomic_DNA"/>
</dbReference>
<dbReference type="PANTHER" id="PTHR47649">
    <property type="entry name" value="RIBONUCLEASE D"/>
    <property type="match status" value="1"/>
</dbReference>
<dbReference type="AlphaFoldDB" id="A0A382U942"/>
<protein>
    <recommendedName>
        <fullName evidence="1">3'-5' exonuclease domain-containing protein</fullName>
    </recommendedName>
</protein>
<dbReference type="InterPro" id="IPR036397">
    <property type="entry name" value="RNaseH_sf"/>
</dbReference>
<feature type="domain" description="3'-5' exonuclease" evidence="1">
    <location>
        <begin position="1"/>
        <end position="168"/>
    </location>
</feature>
<dbReference type="InterPro" id="IPR051086">
    <property type="entry name" value="RNase_D-like"/>
</dbReference>
<name>A0A382U942_9ZZZZ</name>
<dbReference type="Pfam" id="PF01612">
    <property type="entry name" value="DNA_pol_A_exo1"/>
    <property type="match status" value="1"/>
</dbReference>
<organism evidence="2">
    <name type="scientific">marine metagenome</name>
    <dbReference type="NCBI Taxonomy" id="408172"/>
    <lineage>
        <taxon>unclassified sequences</taxon>
        <taxon>metagenomes</taxon>
        <taxon>ecological metagenomes</taxon>
    </lineage>
</organism>
<dbReference type="CDD" id="cd06142">
    <property type="entry name" value="RNaseD_exo"/>
    <property type="match status" value="1"/>
</dbReference>
<dbReference type="PANTHER" id="PTHR47649:SF1">
    <property type="entry name" value="RIBONUCLEASE D"/>
    <property type="match status" value="1"/>
</dbReference>
<dbReference type="InterPro" id="IPR012337">
    <property type="entry name" value="RNaseH-like_sf"/>
</dbReference>
<accession>A0A382U942</accession>
<proteinExistence type="predicted"/>
<sequence>MQTILHNNDLSEDIKFSDVGAADCEMMGLQPKRDPLCLIQLYDGEGDCHLVQFIDNKYNAPNLIKLLSSNKTFIFHYARHDLAAIKHDLNVMIKNVYCTKIASKIARTYAQGHGYKDLVRELLNIDISKKQQSSDWSNPNLSKQQIEYAATDVIYLHDIKTKLDEILIRQNRESLAKACIAFLQHRVDLDLAGFENDIFSHSS</sequence>
<dbReference type="GO" id="GO:0006139">
    <property type="term" value="P:nucleobase-containing compound metabolic process"/>
    <property type="evidence" value="ECO:0007669"/>
    <property type="project" value="InterPro"/>
</dbReference>
<evidence type="ECO:0000313" key="2">
    <source>
        <dbReference type="EMBL" id="SVD30552.1"/>
    </source>
</evidence>
<dbReference type="InterPro" id="IPR002562">
    <property type="entry name" value="3'-5'_exonuclease_dom"/>
</dbReference>
<reference evidence="2" key="1">
    <citation type="submission" date="2018-05" db="EMBL/GenBank/DDBJ databases">
        <authorList>
            <person name="Lanie J.A."/>
            <person name="Ng W.-L."/>
            <person name="Kazmierczak K.M."/>
            <person name="Andrzejewski T.M."/>
            <person name="Davidsen T.M."/>
            <person name="Wayne K.J."/>
            <person name="Tettelin H."/>
            <person name="Glass J.I."/>
            <person name="Rusch D."/>
            <person name="Podicherti R."/>
            <person name="Tsui H.-C.T."/>
            <person name="Winkler M.E."/>
        </authorList>
    </citation>
    <scope>NUCLEOTIDE SEQUENCE</scope>
</reference>
<dbReference type="GO" id="GO:0008408">
    <property type="term" value="F:3'-5' exonuclease activity"/>
    <property type="evidence" value="ECO:0007669"/>
    <property type="project" value="InterPro"/>
</dbReference>